<feature type="transmembrane region" description="Helical" evidence="1">
    <location>
        <begin position="106"/>
        <end position="124"/>
    </location>
</feature>
<evidence type="ECO:0000313" key="2">
    <source>
        <dbReference type="EMBL" id="MDI5973258.1"/>
    </source>
</evidence>
<protein>
    <submittedName>
        <fullName evidence="2">DUF308 domain-containing protein</fullName>
    </submittedName>
</protein>
<dbReference type="AlphaFoldDB" id="A0AA90KB68"/>
<feature type="transmembrane region" description="Helical" evidence="1">
    <location>
        <begin position="46"/>
        <end position="67"/>
    </location>
</feature>
<dbReference type="InterPro" id="IPR005325">
    <property type="entry name" value="DUF308_memb"/>
</dbReference>
<keyword evidence="1" id="KW-0472">Membrane</keyword>
<keyword evidence="1" id="KW-1133">Transmembrane helix</keyword>
<feature type="transmembrane region" description="Helical" evidence="1">
    <location>
        <begin position="20"/>
        <end position="40"/>
    </location>
</feature>
<evidence type="ECO:0000256" key="1">
    <source>
        <dbReference type="SAM" id="Phobius"/>
    </source>
</evidence>
<gene>
    <name evidence="2" type="ORF">POF50_028590</name>
</gene>
<dbReference type="RefSeq" id="WP_282699061.1">
    <property type="nucleotide sequence ID" value="NZ_JABXJJ020000043.1"/>
</dbReference>
<dbReference type="Pfam" id="PF03729">
    <property type="entry name" value="DUF308"/>
    <property type="match status" value="1"/>
</dbReference>
<feature type="transmembrane region" description="Helical" evidence="1">
    <location>
        <begin position="79"/>
        <end position="100"/>
    </location>
</feature>
<keyword evidence="1" id="KW-0812">Transmembrane</keyword>
<organism evidence="2">
    <name type="scientific">Streptantibioticus silvisoli</name>
    <dbReference type="NCBI Taxonomy" id="2705255"/>
    <lineage>
        <taxon>Bacteria</taxon>
        <taxon>Bacillati</taxon>
        <taxon>Actinomycetota</taxon>
        <taxon>Actinomycetes</taxon>
        <taxon>Kitasatosporales</taxon>
        <taxon>Streptomycetaceae</taxon>
        <taxon>Streptantibioticus</taxon>
    </lineage>
</organism>
<feature type="transmembrane region" description="Helical" evidence="1">
    <location>
        <begin position="136"/>
        <end position="156"/>
    </location>
</feature>
<proteinExistence type="predicted"/>
<feature type="transmembrane region" description="Helical" evidence="1">
    <location>
        <begin position="162"/>
        <end position="184"/>
    </location>
</feature>
<sequence length="196" mass="20815">MSTVDQAPSAINSPSRAQRALWPLYFVRGAFALVWAAAFTASGDQLTAATVTLLIVYPAIDVISSAYDASTHRTTGPATMQWVNAAISTVALIGLAVASAQNTASVLRVFGAWATVSGLMQLIVALRRRRQLGTQWASLISGGLSTVVGITFNVMAGSHHAQLSMLSGYAFLGGLFFLVDGFLLRRRHRIHPGQNA</sequence>
<dbReference type="EMBL" id="JABXJJ020000043">
    <property type="protein sequence ID" value="MDI5973258.1"/>
    <property type="molecule type" value="Genomic_DNA"/>
</dbReference>
<reference evidence="2" key="1">
    <citation type="submission" date="2023-05" db="EMBL/GenBank/DDBJ databases">
        <title>Streptantibioticus silvisoli sp. nov., acidotolerant actinomycetes 1 from pine litter.</title>
        <authorList>
            <person name="Swiecimska M."/>
            <person name="Golinska P."/>
            <person name="Sangal V."/>
            <person name="Wachnowicz B."/>
            <person name="Goodfellow M."/>
        </authorList>
    </citation>
    <scope>NUCLEOTIDE SEQUENCE</scope>
    <source>
        <strain evidence="2">SL13</strain>
    </source>
</reference>
<accession>A0AA90KB68</accession>
<comment type="caution">
    <text evidence="2">The sequence shown here is derived from an EMBL/GenBank/DDBJ whole genome shotgun (WGS) entry which is preliminary data.</text>
</comment>
<name>A0AA90KB68_9ACTN</name>